<dbReference type="EMBL" id="RPOK01000003">
    <property type="protein sequence ID" value="RPJ66615.1"/>
    <property type="molecule type" value="Genomic_DNA"/>
</dbReference>
<evidence type="ECO:0000313" key="3">
    <source>
        <dbReference type="Proteomes" id="UP000275281"/>
    </source>
</evidence>
<dbReference type="RefSeq" id="WP_124027972.1">
    <property type="nucleotide sequence ID" value="NZ_JBHRSN010000006.1"/>
</dbReference>
<gene>
    <name evidence="2" type="ORF">DRW07_11070</name>
</gene>
<comment type="caution">
    <text evidence="2">The sequence shown here is derived from an EMBL/GenBank/DDBJ whole genome shotgun (WGS) entry which is preliminary data.</text>
</comment>
<dbReference type="Gene3D" id="1.25.40.10">
    <property type="entry name" value="Tetratricopeptide repeat domain"/>
    <property type="match status" value="1"/>
</dbReference>
<accession>A0A3N5YBW3</accession>
<reference evidence="2 3" key="1">
    <citation type="submission" date="2018-11" db="EMBL/GenBank/DDBJ databases">
        <authorList>
            <person name="Ye M.-Q."/>
            <person name="Du Z.-J."/>
        </authorList>
    </citation>
    <scope>NUCLEOTIDE SEQUENCE [LARGE SCALE GENOMIC DNA]</scope>
    <source>
        <strain evidence="2 3">U0105</strain>
    </source>
</reference>
<organism evidence="2 3">
    <name type="scientific">Alteromonas sediminis</name>
    <dbReference type="NCBI Taxonomy" id="2259342"/>
    <lineage>
        <taxon>Bacteria</taxon>
        <taxon>Pseudomonadati</taxon>
        <taxon>Pseudomonadota</taxon>
        <taxon>Gammaproteobacteria</taxon>
        <taxon>Alteromonadales</taxon>
        <taxon>Alteromonadaceae</taxon>
        <taxon>Alteromonas/Salinimonas group</taxon>
        <taxon>Alteromonas</taxon>
    </lineage>
</organism>
<feature type="chain" id="PRO_5018288429" evidence="1">
    <location>
        <begin position="25"/>
        <end position="222"/>
    </location>
</feature>
<dbReference type="SUPFAM" id="SSF48452">
    <property type="entry name" value="TPR-like"/>
    <property type="match status" value="1"/>
</dbReference>
<evidence type="ECO:0000256" key="1">
    <source>
        <dbReference type="SAM" id="SignalP"/>
    </source>
</evidence>
<dbReference type="Proteomes" id="UP000275281">
    <property type="component" value="Unassembled WGS sequence"/>
</dbReference>
<feature type="signal peptide" evidence="1">
    <location>
        <begin position="1"/>
        <end position="24"/>
    </location>
</feature>
<proteinExistence type="predicted"/>
<protein>
    <submittedName>
        <fullName evidence="2">Uncharacterized protein</fullName>
    </submittedName>
</protein>
<evidence type="ECO:0000313" key="2">
    <source>
        <dbReference type="EMBL" id="RPJ66615.1"/>
    </source>
</evidence>
<name>A0A3N5YBW3_9ALTE</name>
<dbReference type="AlphaFoldDB" id="A0A3N5YBW3"/>
<dbReference type="InterPro" id="IPR011990">
    <property type="entry name" value="TPR-like_helical_dom_sf"/>
</dbReference>
<keyword evidence="1" id="KW-0732">Signal</keyword>
<dbReference type="OrthoDB" id="9812424at2"/>
<keyword evidence="3" id="KW-1185">Reference proteome</keyword>
<sequence length="222" mass="24889">MKLYSLINTLLIVPLMTFSVFAGAQSHFDTSLLEIQHDWAKVNYTLNDSDQIKGFENLLKNAKAFVEDYPDRAEPLVWYGIIESSYAGAKGGIGALSNAKEAKKALEKALKIDELVLEGSAYTSLGILYHKVPGWPISFGDDDDARLLLEKAISVNPTGIDSNYFYGEFLFDEREYDKAKVHLTRALNAPPRPTRKLADESRRAEINALMLKLDEKLSKKKT</sequence>